<dbReference type="InterPro" id="IPR001611">
    <property type="entry name" value="Leu-rich_rpt"/>
</dbReference>
<feature type="domain" description="SLH" evidence="4">
    <location>
        <begin position="523"/>
        <end position="586"/>
    </location>
</feature>
<evidence type="ECO:0000313" key="5">
    <source>
        <dbReference type="EMBL" id="CAG7645217.1"/>
    </source>
</evidence>
<dbReference type="SMART" id="SM00369">
    <property type="entry name" value="LRR_TYP"/>
    <property type="match status" value="4"/>
</dbReference>
<comment type="caution">
    <text evidence="5">The sequence shown here is derived from an EMBL/GenBank/DDBJ whole genome shotgun (WGS) entry which is preliminary data.</text>
</comment>
<dbReference type="InterPro" id="IPR001119">
    <property type="entry name" value="SLH_dom"/>
</dbReference>
<dbReference type="PROSITE" id="PS51450">
    <property type="entry name" value="LRR"/>
    <property type="match status" value="4"/>
</dbReference>
<dbReference type="AlphaFoldDB" id="A0A916K5J7"/>
<feature type="region of interest" description="Disordered" evidence="3">
    <location>
        <begin position="355"/>
        <end position="376"/>
    </location>
</feature>
<evidence type="ECO:0000256" key="2">
    <source>
        <dbReference type="ARBA" id="ARBA00022737"/>
    </source>
</evidence>
<reference evidence="5" key="1">
    <citation type="submission" date="2021-06" db="EMBL/GenBank/DDBJ databases">
        <authorList>
            <person name="Criscuolo A."/>
        </authorList>
    </citation>
    <scope>NUCLEOTIDE SEQUENCE</scope>
    <source>
        <strain evidence="5">CIP111600</strain>
    </source>
</reference>
<organism evidence="5 6">
    <name type="scientific">Paenibacillus solanacearum</name>
    <dbReference type="NCBI Taxonomy" id="2048548"/>
    <lineage>
        <taxon>Bacteria</taxon>
        <taxon>Bacillati</taxon>
        <taxon>Bacillota</taxon>
        <taxon>Bacilli</taxon>
        <taxon>Bacillales</taxon>
        <taxon>Paenibacillaceae</taxon>
        <taxon>Paenibacillus</taxon>
    </lineage>
</organism>
<dbReference type="Pfam" id="PF12799">
    <property type="entry name" value="LRR_4"/>
    <property type="match status" value="2"/>
</dbReference>
<dbReference type="PANTHER" id="PTHR46652:SF3">
    <property type="entry name" value="LEUCINE-RICH REPEAT-CONTAINING PROTEIN 9"/>
    <property type="match status" value="1"/>
</dbReference>
<proteinExistence type="predicted"/>
<evidence type="ECO:0000256" key="1">
    <source>
        <dbReference type="ARBA" id="ARBA00022614"/>
    </source>
</evidence>
<accession>A0A916K5J7</accession>
<dbReference type="Pfam" id="PF00395">
    <property type="entry name" value="SLH"/>
    <property type="match status" value="3"/>
</dbReference>
<dbReference type="InterPro" id="IPR003591">
    <property type="entry name" value="Leu-rich_rpt_typical-subtyp"/>
</dbReference>
<evidence type="ECO:0000313" key="6">
    <source>
        <dbReference type="Proteomes" id="UP000693672"/>
    </source>
</evidence>
<dbReference type="PANTHER" id="PTHR46652">
    <property type="entry name" value="LEUCINE-RICH REPEAT AND IQ DOMAIN-CONTAINING PROTEIN 1-RELATED"/>
    <property type="match status" value="1"/>
</dbReference>
<sequence length="699" mass="75639">MWYIRWKTQISCLALWMIAALLMAPLFAGFGQVYAEGTAGPQASVTSGVYDQVTGAVYFPDAGLEAAVRETLGIPERYVTSDDLSQMTELVAGDRGIANLSGIEYAVNLQKLVLPHNQIRDISPLAGLSRLHELILFGNQIEQIDSLGQVASLEKLYLSNNRITDLEAVRHLTGLTELGLSHNQIRDISGLLTLQHLKRLELDHNEIANLSRLADLNLSQMEAMTLYDNPAQEMAPFLQQLEQRGVPISDTVMLAGAVRSDVTNVYESDILLNEFTARYGASRQSSPYGLYTVAAGYERNALRYWFEVPTGSYTIAAWNAGLSDSVTTDTYADSAAQLLYDNGALFRVKSQRDLSLQEPPWDSGDSDSSSDGGETTSAGELVQAALGGTVSVEGASVTIPRMAFPENILVKIEAYSDGSLPQHDRAVLASRVFQISKHVAGSFAKPITVTLAFDKSGLDLSKQELKLAWLDESADIWVALDNLAVNLQKDEISGTVTHLGKFAVWAVEKTLDDSPSQPSPPPPAYPVLSDIRGHWAEAQIRRFVERGALDGYPDGTFKPDAGITRAEFVTFLVKELGLKVGGDAGFADTAQHWARSYIAAAAQAGMVSGYSSTSFGPDDPVTREQIVLMLVNANVLKSVQAGQTLPFVDAGDISSWAREAVNTAVSEGVMDGYPDGTLRPQGATTRAEAVTLVSRVLQR</sequence>
<protein>
    <recommendedName>
        <fullName evidence="4">SLH domain-containing protein</fullName>
    </recommendedName>
</protein>
<dbReference type="Proteomes" id="UP000693672">
    <property type="component" value="Unassembled WGS sequence"/>
</dbReference>
<keyword evidence="6" id="KW-1185">Reference proteome</keyword>
<feature type="compositionally biased region" description="Low complexity" evidence="3">
    <location>
        <begin position="362"/>
        <end position="373"/>
    </location>
</feature>
<dbReference type="PROSITE" id="PS51272">
    <property type="entry name" value="SLH"/>
    <property type="match status" value="3"/>
</dbReference>
<gene>
    <name evidence="5" type="ORF">PAESOLCIP111_04906</name>
</gene>
<dbReference type="InterPro" id="IPR025875">
    <property type="entry name" value="Leu-rich_rpt_4"/>
</dbReference>
<evidence type="ECO:0000259" key="4">
    <source>
        <dbReference type="PROSITE" id="PS51272"/>
    </source>
</evidence>
<name>A0A916K5J7_9BACL</name>
<evidence type="ECO:0000256" key="3">
    <source>
        <dbReference type="SAM" id="MobiDB-lite"/>
    </source>
</evidence>
<dbReference type="RefSeq" id="WP_218094620.1">
    <property type="nucleotide sequence ID" value="NZ_CAJVAS010000030.1"/>
</dbReference>
<dbReference type="InterPro" id="IPR050836">
    <property type="entry name" value="SDS22/Internalin_LRR"/>
</dbReference>
<feature type="domain" description="SLH" evidence="4">
    <location>
        <begin position="644"/>
        <end position="699"/>
    </location>
</feature>
<feature type="domain" description="SLH" evidence="4">
    <location>
        <begin position="587"/>
        <end position="643"/>
    </location>
</feature>
<dbReference type="EMBL" id="CAJVAS010000030">
    <property type="protein sequence ID" value="CAG7645217.1"/>
    <property type="molecule type" value="Genomic_DNA"/>
</dbReference>
<dbReference type="SMART" id="SM00365">
    <property type="entry name" value="LRR_SD22"/>
    <property type="match status" value="5"/>
</dbReference>
<keyword evidence="2" id="KW-0677">Repeat</keyword>
<keyword evidence="1" id="KW-0433">Leucine-rich repeat</keyword>